<evidence type="ECO:0000313" key="4">
    <source>
        <dbReference type="Proteomes" id="UP000477680"/>
    </source>
</evidence>
<gene>
    <name evidence="3" type="ORF">G3T16_11475</name>
</gene>
<dbReference type="InterPro" id="IPR042099">
    <property type="entry name" value="ANL_N_sf"/>
</dbReference>
<evidence type="ECO:0000259" key="1">
    <source>
        <dbReference type="Pfam" id="PF00501"/>
    </source>
</evidence>
<reference evidence="3 4" key="1">
    <citation type="submission" date="2020-02" db="EMBL/GenBank/DDBJ databases">
        <title>Genome sequencing for Kineobactrum sp. M2.</title>
        <authorList>
            <person name="Park S.-J."/>
        </authorList>
    </citation>
    <scope>NUCLEOTIDE SEQUENCE [LARGE SCALE GENOMIC DNA]</scope>
    <source>
        <strain evidence="3 4">M2</strain>
    </source>
</reference>
<protein>
    <submittedName>
        <fullName evidence="3">AMP-binding protein</fullName>
    </submittedName>
</protein>
<dbReference type="Gene3D" id="3.30.300.30">
    <property type="match status" value="1"/>
</dbReference>
<keyword evidence="4" id="KW-1185">Reference proteome</keyword>
<name>A0A6C0U3D3_9GAMM</name>
<dbReference type="Gene3D" id="3.40.50.12780">
    <property type="entry name" value="N-terminal domain of ligase-like"/>
    <property type="match status" value="1"/>
</dbReference>
<dbReference type="InterPro" id="IPR025110">
    <property type="entry name" value="AMP-bd_C"/>
</dbReference>
<evidence type="ECO:0000259" key="2">
    <source>
        <dbReference type="Pfam" id="PF13193"/>
    </source>
</evidence>
<sequence>MTTQTLEAVRTPKPVGHVFSYLSEMEPDRPLLTIEGRTVTRAEFDMSTNRRAHALAEKGVQQFDFVTIALPNCLEFYEFVVAVWKLGATPNPVSPRLPKAELRDIVEIANPRLVICQNVEELEGVLTVSPELGSDVSLPSSPLPEKKPEYWKAMTSGGSTGRPKLIIDHQEAVWIPDEPLPFQRSGATYINPGPLYHNAPFHFMFSALFGGGHVVEMTKFDPLKFLELVEQYRVNWVVLVPTMMRRIWAAKQEQERDFDVSSLEFVLHTASACPVPLKENWINWLGPEKIFEVYSGTERSGVCFITGQEWLEHKGSVGKPVGCKMKVLDEDGNEVGPGEIGEIYFLAENGKNSTYHYVGAEAKTQGDWESLGDLGYVDEDGYLYIADRRVDMIVSGGANIFPAEVEGALEQHPGVASVAVIGLPDEDLGNRVHAIVQPKAEWRDTLTEDVLREHLSSLLVLYKTPRTYEFVEDALRDDAGKVRRSKLREERMSLTAKVQV</sequence>
<dbReference type="PANTHER" id="PTHR24096">
    <property type="entry name" value="LONG-CHAIN-FATTY-ACID--COA LIGASE"/>
    <property type="match status" value="1"/>
</dbReference>
<dbReference type="AlphaFoldDB" id="A0A6C0U3D3"/>
<dbReference type="Pfam" id="PF00501">
    <property type="entry name" value="AMP-binding"/>
    <property type="match status" value="1"/>
</dbReference>
<dbReference type="KEGG" id="kim:G3T16_11475"/>
<evidence type="ECO:0000313" key="3">
    <source>
        <dbReference type="EMBL" id="QIB65949.1"/>
    </source>
</evidence>
<dbReference type="InterPro" id="IPR045851">
    <property type="entry name" value="AMP-bd_C_sf"/>
</dbReference>
<dbReference type="SUPFAM" id="SSF56801">
    <property type="entry name" value="Acetyl-CoA synthetase-like"/>
    <property type="match status" value="1"/>
</dbReference>
<dbReference type="InterPro" id="IPR000873">
    <property type="entry name" value="AMP-dep_synth/lig_dom"/>
</dbReference>
<feature type="domain" description="AMP-dependent synthetase/ligase" evidence="1">
    <location>
        <begin position="25"/>
        <end position="345"/>
    </location>
</feature>
<proteinExistence type="predicted"/>
<organism evidence="3 4">
    <name type="scientific">Kineobactrum salinum</name>
    <dbReference type="NCBI Taxonomy" id="2708301"/>
    <lineage>
        <taxon>Bacteria</taxon>
        <taxon>Pseudomonadati</taxon>
        <taxon>Pseudomonadota</taxon>
        <taxon>Gammaproteobacteria</taxon>
        <taxon>Cellvibrionales</taxon>
        <taxon>Halieaceae</taxon>
        <taxon>Kineobactrum</taxon>
    </lineage>
</organism>
<dbReference type="Proteomes" id="UP000477680">
    <property type="component" value="Chromosome"/>
</dbReference>
<dbReference type="EMBL" id="CP048711">
    <property type="protein sequence ID" value="QIB65949.1"/>
    <property type="molecule type" value="Genomic_DNA"/>
</dbReference>
<feature type="domain" description="AMP-binding enzyme C-terminal" evidence="2">
    <location>
        <begin position="404"/>
        <end position="475"/>
    </location>
</feature>
<dbReference type="GO" id="GO:0016405">
    <property type="term" value="F:CoA-ligase activity"/>
    <property type="evidence" value="ECO:0007669"/>
    <property type="project" value="TreeGrafter"/>
</dbReference>
<accession>A0A6C0U3D3</accession>
<dbReference type="PANTHER" id="PTHR24096:SF323">
    <property type="entry name" value="BLR3536 PROTEIN"/>
    <property type="match status" value="1"/>
</dbReference>
<dbReference type="Pfam" id="PF13193">
    <property type="entry name" value="AMP-binding_C"/>
    <property type="match status" value="1"/>
</dbReference>